<dbReference type="AlphaFoldDB" id="A0A101LVS4"/>
<name>A0A101LVS4_PICGL</name>
<sequence>MSNSYSLLWLVDQAYHMGRLEIHPPLHLNINMLRTIHRSSLLPPYLLESLLIPHKDPNLKQRGGRATAN</sequence>
<comment type="caution">
    <text evidence="1">The sequence shown here is derived from an EMBL/GenBank/DDBJ whole genome shotgun (WGS) entry which is preliminary data.</text>
</comment>
<gene>
    <name evidence="1" type="ORF">ABT39_MTgene1762</name>
</gene>
<keyword evidence="1" id="KW-0496">Mitochondrion</keyword>
<protein>
    <submittedName>
        <fullName evidence="1">Uncharacterized protein</fullName>
    </submittedName>
</protein>
<organism evidence="1">
    <name type="scientific">Picea glauca</name>
    <name type="common">White spruce</name>
    <name type="synonym">Pinus glauca</name>
    <dbReference type="NCBI Taxonomy" id="3330"/>
    <lineage>
        <taxon>Eukaryota</taxon>
        <taxon>Viridiplantae</taxon>
        <taxon>Streptophyta</taxon>
        <taxon>Embryophyta</taxon>
        <taxon>Tracheophyta</taxon>
        <taxon>Spermatophyta</taxon>
        <taxon>Pinopsida</taxon>
        <taxon>Pinidae</taxon>
        <taxon>Conifers I</taxon>
        <taxon>Pinales</taxon>
        <taxon>Pinaceae</taxon>
        <taxon>Picea</taxon>
    </lineage>
</organism>
<dbReference type="EMBL" id="LKAM01000012">
    <property type="protein sequence ID" value="KUM46256.1"/>
    <property type="molecule type" value="Genomic_DNA"/>
</dbReference>
<proteinExistence type="predicted"/>
<reference evidence="1" key="1">
    <citation type="journal article" date="2015" name="Genome Biol. Evol.">
        <title>Organellar Genomes of White Spruce (Picea glauca): Assembly and Annotation.</title>
        <authorList>
            <person name="Jackman S.D."/>
            <person name="Warren R.L."/>
            <person name="Gibb E.A."/>
            <person name="Vandervalk B.P."/>
            <person name="Mohamadi H."/>
            <person name="Chu J."/>
            <person name="Raymond A."/>
            <person name="Pleasance S."/>
            <person name="Coope R."/>
            <person name="Wildung M.R."/>
            <person name="Ritland C.E."/>
            <person name="Bousquet J."/>
            <person name="Jones S.J."/>
            <person name="Bohlmann J."/>
            <person name="Birol I."/>
        </authorList>
    </citation>
    <scope>NUCLEOTIDE SEQUENCE [LARGE SCALE GENOMIC DNA]</scope>
    <source>
        <tissue evidence="1">Flushing bud</tissue>
    </source>
</reference>
<evidence type="ECO:0000313" key="1">
    <source>
        <dbReference type="EMBL" id="KUM46256.1"/>
    </source>
</evidence>
<accession>A0A101LVS4</accession>
<geneLocation type="mitochondrion" evidence="1"/>